<evidence type="ECO:0000313" key="2">
    <source>
        <dbReference type="Proteomes" id="UP000054928"/>
    </source>
</evidence>
<protein>
    <submittedName>
        <fullName evidence="1">Uncharacterized protein</fullName>
    </submittedName>
</protein>
<dbReference type="AlphaFoldDB" id="A0A0P1ALV2"/>
<dbReference type="EMBL" id="CCYD01000610">
    <property type="protein sequence ID" value="CEG41982.1"/>
    <property type="molecule type" value="Genomic_DNA"/>
</dbReference>
<reference evidence="2" key="1">
    <citation type="submission" date="2014-09" db="EMBL/GenBank/DDBJ databases">
        <authorList>
            <person name="Sharma Rahul"/>
            <person name="Thines Marco"/>
        </authorList>
    </citation>
    <scope>NUCLEOTIDE SEQUENCE [LARGE SCALE GENOMIC DNA]</scope>
</reference>
<name>A0A0P1ALV2_PLAHL</name>
<dbReference type="GeneID" id="36407344"/>
<dbReference type="RefSeq" id="XP_024578351.1">
    <property type="nucleotide sequence ID" value="XM_024727812.1"/>
</dbReference>
<organism evidence="1 2">
    <name type="scientific">Plasmopara halstedii</name>
    <name type="common">Downy mildew of sunflower</name>
    <dbReference type="NCBI Taxonomy" id="4781"/>
    <lineage>
        <taxon>Eukaryota</taxon>
        <taxon>Sar</taxon>
        <taxon>Stramenopiles</taxon>
        <taxon>Oomycota</taxon>
        <taxon>Peronosporomycetes</taxon>
        <taxon>Peronosporales</taxon>
        <taxon>Peronosporaceae</taxon>
        <taxon>Plasmopara</taxon>
    </lineage>
</organism>
<evidence type="ECO:0000313" key="1">
    <source>
        <dbReference type="EMBL" id="CEG41982.1"/>
    </source>
</evidence>
<proteinExistence type="predicted"/>
<sequence>MVLLTTASSAGVTSKKQIRIKKKAGLRALVLLFGSAEGSLAIKILQKTLQHALADR</sequence>
<accession>A0A0P1ALV2</accession>
<dbReference type="Proteomes" id="UP000054928">
    <property type="component" value="Unassembled WGS sequence"/>
</dbReference>
<keyword evidence="2" id="KW-1185">Reference proteome</keyword>